<dbReference type="Proteomes" id="UP001341281">
    <property type="component" value="Chromosome 01"/>
</dbReference>
<feature type="region of interest" description="Disordered" evidence="1">
    <location>
        <begin position="524"/>
        <end position="547"/>
    </location>
</feature>
<organism evidence="3 4">
    <name type="scientific">Paspalum notatum var. saurae</name>
    <dbReference type="NCBI Taxonomy" id="547442"/>
    <lineage>
        <taxon>Eukaryota</taxon>
        <taxon>Viridiplantae</taxon>
        <taxon>Streptophyta</taxon>
        <taxon>Embryophyta</taxon>
        <taxon>Tracheophyta</taxon>
        <taxon>Spermatophyta</taxon>
        <taxon>Magnoliopsida</taxon>
        <taxon>Liliopsida</taxon>
        <taxon>Poales</taxon>
        <taxon>Poaceae</taxon>
        <taxon>PACMAD clade</taxon>
        <taxon>Panicoideae</taxon>
        <taxon>Andropogonodae</taxon>
        <taxon>Paspaleae</taxon>
        <taxon>Paspalinae</taxon>
        <taxon>Paspalum</taxon>
    </lineage>
</organism>
<evidence type="ECO:0000313" key="3">
    <source>
        <dbReference type="EMBL" id="WVZ50974.1"/>
    </source>
</evidence>
<keyword evidence="2" id="KW-0812">Transmembrane</keyword>
<evidence type="ECO:0000256" key="1">
    <source>
        <dbReference type="SAM" id="MobiDB-lite"/>
    </source>
</evidence>
<feature type="transmembrane region" description="Helical" evidence="2">
    <location>
        <begin position="126"/>
        <end position="144"/>
    </location>
</feature>
<evidence type="ECO:0000313" key="4">
    <source>
        <dbReference type="Proteomes" id="UP001341281"/>
    </source>
</evidence>
<keyword evidence="2" id="KW-0472">Membrane</keyword>
<proteinExistence type="predicted"/>
<dbReference type="Gene3D" id="1.25.10.10">
    <property type="entry name" value="Leucine-rich Repeat Variant"/>
    <property type="match status" value="1"/>
</dbReference>
<dbReference type="PANTHER" id="PTHR33115">
    <property type="entry name" value="ARM REPEAT SUPERFAMILY PROTEIN"/>
    <property type="match status" value="1"/>
</dbReference>
<sequence>MAAGAYGSRQLHHVEDEMDAFSKERLSRRPEVRFINTYVVVRTYVLTMLKGIGALVLLWATVVLLGGFVSSLQKKDFWYISFISFVQAAGLAALDTLSHTGRFSLHDYGSGNKDGSQANLKPGMDLFYFLCVAQGIIFVIMLPVEIGGTSLFVRTVSQKVGLSREEVLEYCVSTKRKYLKDLAESSDVSWNLITYGAGLLDSEMPEDNASGARVLATLIEQGTSVRRQLIRSPRPRIQKLLGTLAWTSPAEGEMRWLAAKIVEHVAHSLSLAQFPGALECVSSLLDTSGYNKDAVQDEAVSFVAQLRLDKKQRAKHKDPWRHTLPGMIMHAIRKKFRASKKQVSINRVEGTNEDLILLGMRILENLALDEHNGKVICRTDALLSKIIAPVSSENFIQQDIKINTAWAKVTDGSLKLVIQLMRSPGDTGKDMCRRVSDNSRAVKNLEEVLDLQINSSDIIVLQIRAIEILEQLCLVDSTTTSWDREKTRESLSTRLLQIFLTDKWMDDYLLKTRAMLHEEIARQLDKSKKSSKKSQQSKQKLEENKMKTARDSVIQLKEKAGDALVTVHGKPGHLQERVPVRTYKEQYEERTLQVALLSLCTAMIHGRWITVPDFASVVAQMVVSPKDLSEKLKEIVLRS</sequence>
<dbReference type="InterPro" id="IPR011989">
    <property type="entry name" value="ARM-like"/>
</dbReference>
<name>A0AAQ3PQT9_PASNO</name>
<feature type="transmembrane region" description="Helical" evidence="2">
    <location>
        <begin position="52"/>
        <end position="71"/>
    </location>
</feature>
<dbReference type="AlphaFoldDB" id="A0AAQ3PQT9"/>
<keyword evidence="2" id="KW-1133">Transmembrane helix</keyword>
<protein>
    <submittedName>
        <fullName evidence="3">Uncharacterized protein</fullName>
    </submittedName>
</protein>
<keyword evidence="4" id="KW-1185">Reference proteome</keyword>
<accession>A0AAQ3PQT9</accession>
<evidence type="ECO:0000256" key="2">
    <source>
        <dbReference type="SAM" id="Phobius"/>
    </source>
</evidence>
<dbReference type="EMBL" id="CP144745">
    <property type="protein sequence ID" value="WVZ50974.1"/>
    <property type="molecule type" value="Genomic_DNA"/>
</dbReference>
<reference evidence="3 4" key="1">
    <citation type="submission" date="2024-02" db="EMBL/GenBank/DDBJ databases">
        <title>High-quality chromosome-scale genome assembly of Pensacola bahiagrass (Paspalum notatum Flugge var. saurae).</title>
        <authorList>
            <person name="Vega J.M."/>
            <person name="Podio M."/>
            <person name="Orjuela J."/>
            <person name="Siena L.A."/>
            <person name="Pessino S.C."/>
            <person name="Combes M.C."/>
            <person name="Mariac C."/>
            <person name="Albertini E."/>
            <person name="Pupilli F."/>
            <person name="Ortiz J.P.A."/>
            <person name="Leblanc O."/>
        </authorList>
    </citation>
    <scope>NUCLEOTIDE SEQUENCE [LARGE SCALE GENOMIC DNA]</scope>
    <source>
        <strain evidence="3">R1</strain>
        <tissue evidence="3">Leaf</tissue>
    </source>
</reference>
<feature type="transmembrane region" description="Helical" evidence="2">
    <location>
        <begin position="77"/>
        <end position="94"/>
    </location>
</feature>
<dbReference type="PANTHER" id="PTHR33115:SF69">
    <property type="entry name" value="GENOME ASSEMBLY, CHROMOSOME: II"/>
    <property type="match status" value="1"/>
</dbReference>
<gene>
    <name evidence="3" type="ORF">U9M48_002170</name>
</gene>